<dbReference type="CDD" id="cd03402">
    <property type="entry name" value="SPFH_like_u2"/>
    <property type="match status" value="1"/>
</dbReference>
<dbReference type="SUPFAM" id="SSF117892">
    <property type="entry name" value="Band 7/SPFH domain"/>
    <property type="match status" value="1"/>
</dbReference>
<feature type="domain" description="Band 7" evidence="2">
    <location>
        <begin position="50"/>
        <end position="214"/>
    </location>
</feature>
<dbReference type="SMART" id="SM00244">
    <property type="entry name" value="PHB"/>
    <property type="match status" value="1"/>
</dbReference>
<protein>
    <recommendedName>
        <fullName evidence="2">Band 7 domain-containing protein</fullName>
    </recommendedName>
</protein>
<keyword evidence="1" id="KW-1133">Transmembrane helix</keyword>
<keyword evidence="1" id="KW-0812">Transmembrane</keyword>
<keyword evidence="1" id="KW-0472">Membrane</keyword>
<feature type="transmembrane region" description="Helical" evidence="1">
    <location>
        <begin position="36"/>
        <end position="55"/>
    </location>
</feature>
<dbReference type="InterPro" id="IPR036013">
    <property type="entry name" value="Band_7/SPFH_dom_sf"/>
</dbReference>
<dbReference type="EMBL" id="MQAD01000005">
    <property type="protein sequence ID" value="OOE04301.1"/>
    <property type="molecule type" value="Genomic_DNA"/>
</dbReference>
<dbReference type="PANTHER" id="PTHR43446:SF1">
    <property type="entry name" value="BAND 7 DOMAIN-CONTAINING PROTEIN"/>
    <property type="match status" value="1"/>
</dbReference>
<evidence type="ECO:0000256" key="1">
    <source>
        <dbReference type="SAM" id="Phobius"/>
    </source>
</evidence>
<name>A0A1V3FRQ6_9BACL</name>
<sequence>MKEKRAWYVNGFLALFFIIVLLTGAVWLFFMNMELALPLSFVFLAFLLSTGMTMVQPNQAKVVIFFGKYIGTIRDSGLFLTVPLSVRKTVSLRVRNFNSAKLKVNDIEGNPIEIAAVVVFKVVDSAKAMFDVDHYEQFVEIQSETAIRHVATKYPYDTFETEDISLRGNADIVSEVLAKELQERLNVAGVEVIEARLTHLAYSTEIASAMLQRQQAAAILAARQKIVEGAVSMAKMAIEQLDKEAHLQLDEERKANMVNNLMVAIISDRGAQPVINAGTLY</sequence>
<dbReference type="Proteomes" id="UP000188458">
    <property type="component" value="Unassembled WGS sequence"/>
</dbReference>
<evidence type="ECO:0000259" key="2">
    <source>
        <dbReference type="SMART" id="SM00244"/>
    </source>
</evidence>
<comment type="caution">
    <text evidence="3">The sequence shown here is derived from an EMBL/GenBank/DDBJ whole genome shotgun (WGS) entry which is preliminary data.</text>
</comment>
<keyword evidence="4" id="KW-1185">Reference proteome</keyword>
<accession>A0A1V3FRQ6</accession>
<dbReference type="AlphaFoldDB" id="A0A1V3FRQ6"/>
<dbReference type="PANTHER" id="PTHR43446">
    <property type="entry name" value="MEMBRANE PROTEIN-RELATED"/>
    <property type="match status" value="1"/>
</dbReference>
<feature type="transmembrane region" description="Helical" evidence="1">
    <location>
        <begin position="7"/>
        <end position="30"/>
    </location>
</feature>
<dbReference type="RefSeq" id="WP_077428278.1">
    <property type="nucleotide sequence ID" value="NZ_MQAD01000005.1"/>
</dbReference>
<gene>
    <name evidence="3" type="ORF">BO219_02535</name>
</gene>
<proteinExistence type="predicted"/>
<dbReference type="Pfam" id="PF01145">
    <property type="entry name" value="Band_7"/>
    <property type="match status" value="1"/>
</dbReference>
<dbReference type="InterPro" id="IPR001107">
    <property type="entry name" value="Band_7"/>
</dbReference>
<dbReference type="Gene3D" id="3.30.479.30">
    <property type="entry name" value="Band 7 domain"/>
    <property type="match status" value="1"/>
</dbReference>
<evidence type="ECO:0000313" key="3">
    <source>
        <dbReference type="EMBL" id="OOE04301.1"/>
    </source>
</evidence>
<reference evidence="4" key="1">
    <citation type="submission" date="2016-11" db="EMBL/GenBank/DDBJ databases">
        <title>Draft genome sequence of Anoxybacillus sp. strain 103 isolated from the Qarvajar hot spring in Nagorno-Karabach.</title>
        <authorList>
            <person name="Hovhannisyan P."/>
            <person name="Panosyan H."/>
            <person name="Birkeland N.-K."/>
        </authorList>
    </citation>
    <scope>NUCLEOTIDE SEQUENCE [LARGE SCALE GENOMIC DNA]</scope>
    <source>
        <strain evidence="4">103</strain>
    </source>
</reference>
<evidence type="ECO:0000313" key="4">
    <source>
        <dbReference type="Proteomes" id="UP000188458"/>
    </source>
</evidence>
<organism evidence="3 4">
    <name type="scientific">Anoxybacillus kestanbolensis</name>
    <dbReference type="NCBI Taxonomy" id="227476"/>
    <lineage>
        <taxon>Bacteria</taxon>
        <taxon>Bacillati</taxon>
        <taxon>Bacillota</taxon>
        <taxon>Bacilli</taxon>
        <taxon>Bacillales</taxon>
        <taxon>Anoxybacillaceae</taxon>
        <taxon>Anoxybacillus</taxon>
    </lineage>
</organism>